<evidence type="ECO:0000313" key="2">
    <source>
        <dbReference type="Proteomes" id="UP000593846"/>
    </source>
</evidence>
<organism evidence="1 2">
    <name type="scientific">Anabaenopsis elenkinii CCIBt3563</name>
    <dbReference type="NCBI Taxonomy" id="2779889"/>
    <lineage>
        <taxon>Bacteria</taxon>
        <taxon>Bacillati</taxon>
        <taxon>Cyanobacteriota</taxon>
        <taxon>Cyanophyceae</taxon>
        <taxon>Nostocales</taxon>
        <taxon>Nodulariaceae</taxon>
        <taxon>Anabaenopsis</taxon>
    </lineage>
</organism>
<gene>
    <name evidence="1" type="ORF">IM676_09700</name>
</gene>
<accession>A0A7S6U5I0</accession>
<sequence>MNQVRHRLLGQIRNKILQNITAIPFIRYQEDLGYAAAVKNHMINLPSLPQADQDIVNRLNHEGVVITSLAELGIISTPDILTAAKNIISKIPANISVHKNKFVIHASSQQIMEYPEIFFWGLEDRLLNIAENYIGLPVAYNGVYLRRDLANNIEQGSRLWHIDIEDRKILKIIIYLNDVNEYTGPFQYLTQDLTTEIIKLLKYKSGYIPDIKFKEFVSPKQYNSCTGSLGTVIFAGTGSIFHRGNLPLLSDRLALFFDYSSRRQKNRYYIGNSLPHEDLLILCQNLPEYKKQCILDQEKS</sequence>
<reference evidence="2" key="1">
    <citation type="submission" date="2020-10" db="EMBL/GenBank/DDBJ databases">
        <title>Genome-based taxonomic classification of the species Anabaenopsis elenkinii.</title>
        <authorList>
            <person name="Delbaje E."/>
            <person name="Andreote A.P.D."/>
            <person name="Pellegrinetti T.A."/>
            <person name="Cruz R.B."/>
            <person name="Branco L.H.Z."/>
            <person name="Fiore M.F."/>
        </authorList>
    </citation>
    <scope>NUCLEOTIDE SEQUENCE [LARGE SCALE GENOMIC DNA]</scope>
    <source>
        <strain evidence="2">CCIBt3563</strain>
    </source>
</reference>
<protein>
    <submittedName>
        <fullName evidence="1">2OG-Fe(II) oxygenase</fullName>
    </submittedName>
</protein>
<proteinExistence type="predicted"/>
<name>A0A7S6U5I0_9CYAN</name>
<keyword evidence="2" id="KW-1185">Reference proteome</keyword>
<dbReference type="RefSeq" id="WP_200989986.1">
    <property type="nucleotide sequence ID" value="NZ_CP063311.1"/>
</dbReference>
<dbReference type="AlphaFoldDB" id="A0A7S6U5I0"/>
<dbReference type="EMBL" id="CP063311">
    <property type="protein sequence ID" value="QOV24466.1"/>
    <property type="molecule type" value="Genomic_DNA"/>
</dbReference>
<dbReference type="Proteomes" id="UP000593846">
    <property type="component" value="Chromosome"/>
</dbReference>
<dbReference type="KEGG" id="aee:IM676_09700"/>
<evidence type="ECO:0000313" key="1">
    <source>
        <dbReference type="EMBL" id="QOV24466.1"/>
    </source>
</evidence>